<feature type="region of interest" description="Disordered" evidence="1">
    <location>
        <begin position="126"/>
        <end position="159"/>
    </location>
</feature>
<dbReference type="Proteomes" id="UP001470230">
    <property type="component" value="Unassembled WGS sequence"/>
</dbReference>
<proteinExistence type="predicted"/>
<feature type="compositionally biased region" description="Basic residues" evidence="1">
    <location>
        <begin position="186"/>
        <end position="197"/>
    </location>
</feature>
<organism evidence="2 3">
    <name type="scientific">Tritrichomonas musculus</name>
    <dbReference type="NCBI Taxonomy" id="1915356"/>
    <lineage>
        <taxon>Eukaryota</taxon>
        <taxon>Metamonada</taxon>
        <taxon>Parabasalia</taxon>
        <taxon>Tritrichomonadida</taxon>
        <taxon>Tritrichomonadidae</taxon>
        <taxon>Tritrichomonas</taxon>
    </lineage>
</organism>
<sequence>MLESQTNNPPVYQKSVKSPSIFHFGSEFDLTFDMTNDYQDNVKTKADTLFGNTFSNTQPVQVRAFTKHAETNVSNTIMTGTNSPSVHYVDIISASTASDISKTNGSFHQTNQAPISVKKITNSTSSLENNINSNSISLSSSRSRSQTARSSRRPKTSNVPNVKAKMYVFGFHEEAKYQPHPFVSSHKPKTTRSRAKTTRNEQQSALHQFQKPFKLSKRRTIAFDEMPAHLHNIYLGSFEEFSHTEKF</sequence>
<evidence type="ECO:0000313" key="2">
    <source>
        <dbReference type="EMBL" id="KAK8882249.1"/>
    </source>
</evidence>
<evidence type="ECO:0000256" key="1">
    <source>
        <dbReference type="SAM" id="MobiDB-lite"/>
    </source>
</evidence>
<evidence type="ECO:0008006" key="4">
    <source>
        <dbReference type="Google" id="ProtNLM"/>
    </source>
</evidence>
<feature type="compositionally biased region" description="Low complexity" evidence="1">
    <location>
        <begin position="126"/>
        <end position="149"/>
    </location>
</feature>
<feature type="region of interest" description="Disordered" evidence="1">
    <location>
        <begin position="180"/>
        <end position="206"/>
    </location>
</feature>
<dbReference type="EMBL" id="JAPFFF010000009">
    <property type="protein sequence ID" value="KAK8882249.1"/>
    <property type="molecule type" value="Genomic_DNA"/>
</dbReference>
<protein>
    <recommendedName>
        <fullName evidence="4">TPX2 central domain-containing protein</fullName>
    </recommendedName>
</protein>
<keyword evidence="3" id="KW-1185">Reference proteome</keyword>
<accession>A0ABR2JU18</accession>
<comment type="caution">
    <text evidence="2">The sequence shown here is derived from an EMBL/GenBank/DDBJ whole genome shotgun (WGS) entry which is preliminary data.</text>
</comment>
<evidence type="ECO:0000313" key="3">
    <source>
        <dbReference type="Proteomes" id="UP001470230"/>
    </source>
</evidence>
<gene>
    <name evidence="2" type="ORF">M9Y10_044891</name>
</gene>
<reference evidence="2 3" key="1">
    <citation type="submission" date="2024-04" db="EMBL/GenBank/DDBJ databases">
        <title>Tritrichomonas musculus Genome.</title>
        <authorList>
            <person name="Alves-Ferreira E."/>
            <person name="Grigg M."/>
            <person name="Lorenzi H."/>
            <person name="Galac M."/>
        </authorList>
    </citation>
    <scope>NUCLEOTIDE SEQUENCE [LARGE SCALE GENOMIC DNA]</scope>
    <source>
        <strain evidence="2 3">EAF2021</strain>
    </source>
</reference>
<name>A0ABR2JU18_9EUKA</name>